<keyword evidence="4" id="KW-0238">DNA-binding</keyword>
<dbReference type="SUPFAM" id="SSF52540">
    <property type="entry name" value="P-loop containing nucleoside triphosphate hydrolases"/>
    <property type="match status" value="1"/>
</dbReference>
<dbReference type="Gene3D" id="3.30.450.20">
    <property type="entry name" value="PAS domain"/>
    <property type="match status" value="1"/>
</dbReference>
<dbReference type="InterPro" id="IPR027417">
    <property type="entry name" value="P-loop_NTPase"/>
</dbReference>
<dbReference type="Pfam" id="PF02954">
    <property type="entry name" value="HTH_8"/>
    <property type="match status" value="1"/>
</dbReference>
<dbReference type="SMART" id="SM00382">
    <property type="entry name" value="AAA"/>
    <property type="match status" value="1"/>
</dbReference>
<evidence type="ECO:0000313" key="9">
    <source>
        <dbReference type="Proteomes" id="UP000216752"/>
    </source>
</evidence>
<dbReference type="InterPro" id="IPR058031">
    <property type="entry name" value="AAA_lid_NorR"/>
</dbReference>
<dbReference type="InterPro" id="IPR002078">
    <property type="entry name" value="Sigma_54_int"/>
</dbReference>
<dbReference type="PROSITE" id="PS00676">
    <property type="entry name" value="SIGMA54_INTERACT_2"/>
    <property type="match status" value="1"/>
</dbReference>
<evidence type="ECO:0000313" key="8">
    <source>
        <dbReference type="EMBL" id="XFO64851.1"/>
    </source>
</evidence>
<evidence type="ECO:0000256" key="4">
    <source>
        <dbReference type="ARBA" id="ARBA00023125"/>
    </source>
</evidence>
<dbReference type="PROSITE" id="PS00675">
    <property type="entry name" value="SIGMA54_INTERACT_1"/>
    <property type="match status" value="1"/>
</dbReference>
<keyword evidence="9" id="KW-1185">Reference proteome</keyword>
<dbReference type="Pfam" id="PF00158">
    <property type="entry name" value="Sigma54_activat"/>
    <property type="match status" value="1"/>
</dbReference>
<evidence type="ECO:0000256" key="5">
    <source>
        <dbReference type="ARBA" id="ARBA00023163"/>
    </source>
</evidence>
<dbReference type="InterPro" id="IPR003593">
    <property type="entry name" value="AAA+_ATPase"/>
</dbReference>
<dbReference type="InterPro" id="IPR009057">
    <property type="entry name" value="Homeodomain-like_sf"/>
</dbReference>
<dbReference type="InterPro" id="IPR002197">
    <property type="entry name" value="HTH_Fis"/>
</dbReference>
<dbReference type="Gene3D" id="1.10.8.60">
    <property type="match status" value="1"/>
</dbReference>
<dbReference type="PROSITE" id="PS50112">
    <property type="entry name" value="PAS"/>
    <property type="match status" value="1"/>
</dbReference>
<feature type="domain" description="Sigma-54 factor interaction" evidence="6">
    <location>
        <begin position="388"/>
        <end position="617"/>
    </location>
</feature>
<reference evidence="8" key="1">
    <citation type="submission" date="2024-05" db="EMBL/GenBank/DDBJ databases">
        <title>Isolation and characterization of Sporomusa carbonis sp. nov., a carboxydotrophic hydrogenogen in the genus of Sporomusa isolated from a charcoal burning pile.</title>
        <authorList>
            <person name="Boeer T."/>
            <person name="Rosenbaum F."/>
            <person name="Eysell L."/>
            <person name="Mueller V."/>
            <person name="Daniel R."/>
            <person name="Poehlein A."/>
        </authorList>
    </citation>
    <scope>NUCLEOTIDE SEQUENCE [LARGE SCALE GENOMIC DNA]</scope>
    <source>
        <strain evidence="8">DSM 10669</strain>
    </source>
</reference>
<dbReference type="InterPro" id="IPR025944">
    <property type="entry name" value="Sigma_54_int_dom_CS"/>
</dbReference>
<dbReference type="RefSeq" id="WP_094607684.1">
    <property type="nucleotide sequence ID" value="NZ_CP155573.1"/>
</dbReference>
<dbReference type="EMBL" id="CP155573">
    <property type="protein sequence ID" value="XFO64851.1"/>
    <property type="molecule type" value="Genomic_DNA"/>
</dbReference>
<dbReference type="PROSITE" id="PS50045">
    <property type="entry name" value="SIGMA54_INTERACT_4"/>
    <property type="match status" value="1"/>
</dbReference>
<organism evidence="8 9">
    <name type="scientific">Sporomusa silvacetica DSM 10669</name>
    <dbReference type="NCBI Taxonomy" id="1123289"/>
    <lineage>
        <taxon>Bacteria</taxon>
        <taxon>Bacillati</taxon>
        <taxon>Bacillota</taxon>
        <taxon>Negativicutes</taxon>
        <taxon>Selenomonadales</taxon>
        <taxon>Sporomusaceae</taxon>
        <taxon>Sporomusa</taxon>
    </lineage>
</organism>
<feature type="domain" description="PAS" evidence="7">
    <location>
        <begin position="258"/>
        <end position="309"/>
    </location>
</feature>
<dbReference type="InterPro" id="IPR029016">
    <property type="entry name" value="GAF-like_dom_sf"/>
</dbReference>
<dbReference type="InterPro" id="IPR025943">
    <property type="entry name" value="Sigma_54_int_dom_ATP-bd_2"/>
</dbReference>
<proteinExistence type="predicted"/>
<dbReference type="PANTHER" id="PTHR32071">
    <property type="entry name" value="TRANSCRIPTIONAL REGULATORY PROTEIN"/>
    <property type="match status" value="1"/>
</dbReference>
<gene>
    <name evidence="8" type="primary">norR_2</name>
    <name evidence="8" type="ORF">SPSIL_009600</name>
</gene>
<dbReference type="Gene3D" id="3.40.50.300">
    <property type="entry name" value="P-loop containing nucleotide triphosphate hydrolases"/>
    <property type="match status" value="1"/>
</dbReference>
<keyword evidence="3" id="KW-0805">Transcription regulation</keyword>
<dbReference type="SUPFAM" id="SSF46689">
    <property type="entry name" value="Homeodomain-like"/>
    <property type="match status" value="1"/>
</dbReference>
<evidence type="ECO:0000256" key="1">
    <source>
        <dbReference type="ARBA" id="ARBA00022741"/>
    </source>
</evidence>
<dbReference type="SUPFAM" id="SSF55785">
    <property type="entry name" value="PYP-like sensor domain (PAS domain)"/>
    <property type="match status" value="1"/>
</dbReference>
<keyword evidence="2" id="KW-0067">ATP-binding</keyword>
<dbReference type="CDD" id="cd00130">
    <property type="entry name" value="PAS"/>
    <property type="match status" value="1"/>
</dbReference>
<accession>A0ABZ3IGP3</accession>
<keyword evidence="5" id="KW-0804">Transcription</keyword>
<evidence type="ECO:0000256" key="3">
    <source>
        <dbReference type="ARBA" id="ARBA00023015"/>
    </source>
</evidence>
<dbReference type="SMART" id="SM00091">
    <property type="entry name" value="PAS"/>
    <property type="match status" value="1"/>
</dbReference>
<dbReference type="InterPro" id="IPR000014">
    <property type="entry name" value="PAS"/>
</dbReference>
<dbReference type="PROSITE" id="PS00688">
    <property type="entry name" value="SIGMA54_INTERACT_3"/>
    <property type="match status" value="1"/>
</dbReference>
<evidence type="ECO:0000259" key="6">
    <source>
        <dbReference type="PROSITE" id="PS50045"/>
    </source>
</evidence>
<dbReference type="InterPro" id="IPR013767">
    <property type="entry name" value="PAS_fold"/>
</dbReference>
<dbReference type="Gene3D" id="3.30.450.40">
    <property type="match status" value="1"/>
</dbReference>
<sequence length="702" mass="78344">MELVDCDVLPRTANVVNISVLVKNISECKKRFLCDNEDPRIFPDINQSVAESWIRSKNLGIDPYSKRLGDNLQSRDMNSIIEQNQLLLDSSLPLINTLKPHLKSLDYAVSLLDSNGTILHTEGEKSLVSYFKGFNATAGSVMREDTGGTLAHALCLTLRRPVQLLGPEHYCIVFQNYAASAAPILDKYGNAIAVLVLCQPCQNIPSIASFQKLCSHTLSLIIAVASAVEARIMQKMNNDDLEKANNHLKTTNDNLTTSHKTIEAALSLCDEGIIIINAKGTILYINQENSKIFKKNPDDILNRNISEFLSSHSELLTLIANGKRIVNFEESILAGNVKQPYLVSSQPVFNPGTEELAIVVLKLIQAEKLNALSVCRAENIIGYTLEDIIGESKTLKQAIAQGRRFAKSSETVLLNGESGTGKELFAQAIHNEYRPNGPFIAINCAALPKELIESELFGYEGGSFTGAERSGRAGKIELANGGTLFLDEIGDMPLELQAVLLRVLEDKQVMRVGGRSYKKVDFRVIAATNVNLYIKMKEKKFREDLFYRLSALTIKIPPLRDRENDVEILSHFFVEKYCHKNNLKTPQISPATQKKILEYNWPGNVRQLENAMICAIIDSTSGVIEPENLPYDIVLDTSFIQSDDIEKIERKMKEDFSMETLEKMAIEIVMKRADNYIPLAADLLGVSKSTLYRKLKEYHLDQ</sequence>
<protein>
    <submittedName>
        <fullName evidence="8">Anaerobic nitric oxide reductase transcription regulator NorR</fullName>
    </submittedName>
</protein>
<name>A0ABZ3IGP3_9FIRM</name>
<dbReference type="CDD" id="cd00009">
    <property type="entry name" value="AAA"/>
    <property type="match status" value="1"/>
</dbReference>
<dbReference type="InterPro" id="IPR025662">
    <property type="entry name" value="Sigma_54_int_dom_ATP-bd_1"/>
</dbReference>
<dbReference type="Pfam" id="PF00989">
    <property type="entry name" value="PAS"/>
    <property type="match status" value="1"/>
</dbReference>
<keyword evidence="1" id="KW-0547">Nucleotide-binding</keyword>
<dbReference type="InterPro" id="IPR035965">
    <property type="entry name" value="PAS-like_dom_sf"/>
</dbReference>
<evidence type="ECO:0000259" key="7">
    <source>
        <dbReference type="PROSITE" id="PS50112"/>
    </source>
</evidence>
<dbReference type="PANTHER" id="PTHR32071:SF57">
    <property type="entry name" value="C4-DICARBOXYLATE TRANSPORT TRANSCRIPTIONAL REGULATORY PROTEIN DCTD"/>
    <property type="match status" value="1"/>
</dbReference>
<dbReference type="Proteomes" id="UP000216752">
    <property type="component" value="Chromosome"/>
</dbReference>
<evidence type="ECO:0000256" key="2">
    <source>
        <dbReference type="ARBA" id="ARBA00022840"/>
    </source>
</evidence>
<dbReference type="Pfam" id="PF25601">
    <property type="entry name" value="AAA_lid_14"/>
    <property type="match status" value="1"/>
</dbReference>
<dbReference type="Gene3D" id="1.10.10.60">
    <property type="entry name" value="Homeodomain-like"/>
    <property type="match status" value="1"/>
</dbReference>